<comment type="catalytic activity">
    <reaction evidence="10 11">
        <text>shikimate + ATP = 3-phosphoshikimate + ADP + H(+)</text>
        <dbReference type="Rhea" id="RHEA:13121"/>
        <dbReference type="ChEBI" id="CHEBI:15378"/>
        <dbReference type="ChEBI" id="CHEBI:30616"/>
        <dbReference type="ChEBI" id="CHEBI:36208"/>
        <dbReference type="ChEBI" id="CHEBI:145989"/>
        <dbReference type="ChEBI" id="CHEBI:456216"/>
        <dbReference type="EC" id="2.7.1.71"/>
    </reaction>
</comment>
<dbReference type="CDD" id="cd00464">
    <property type="entry name" value="SK"/>
    <property type="match status" value="1"/>
</dbReference>
<evidence type="ECO:0000256" key="11">
    <source>
        <dbReference type="HAMAP-Rule" id="MF_00109"/>
    </source>
</evidence>
<dbReference type="EC" id="2.7.1.71" evidence="3 11"/>
<evidence type="ECO:0000313" key="13">
    <source>
        <dbReference type="EMBL" id="AGG66977.1"/>
    </source>
</evidence>
<keyword evidence="6 11" id="KW-0547">Nucleotide-binding</keyword>
<dbReference type="PATRIC" id="fig|1121353.3.peg.1565"/>
<accession>M1UUK9</accession>
<dbReference type="KEGG" id="ccn:H924_07675"/>
<proteinExistence type="inferred from homology"/>
<dbReference type="GO" id="GO:0000287">
    <property type="term" value="F:magnesium ion binding"/>
    <property type="evidence" value="ECO:0007669"/>
    <property type="project" value="UniProtKB-UniRule"/>
</dbReference>
<evidence type="ECO:0000313" key="14">
    <source>
        <dbReference type="Proteomes" id="UP000011760"/>
    </source>
</evidence>
<dbReference type="InterPro" id="IPR023000">
    <property type="entry name" value="Shikimate_kinase_CS"/>
</dbReference>
<keyword evidence="8 11" id="KW-0067">ATP-binding</keyword>
<dbReference type="InterPro" id="IPR000623">
    <property type="entry name" value="Shikimate_kinase/TSH1"/>
</dbReference>
<dbReference type="SUPFAM" id="SSF52540">
    <property type="entry name" value="P-loop containing nucleoside triphosphate hydrolases"/>
    <property type="match status" value="1"/>
</dbReference>
<dbReference type="OrthoDB" id="9800332at2"/>
<dbReference type="eggNOG" id="COG0703">
    <property type="taxonomic scope" value="Bacteria"/>
</dbReference>
<dbReference type="RefSeq" id="WP_015651408.1">
    <property type="nucleotide sequence ID" value="NC_020506.1"/>
</dbReference>
<comment type="similarity">
    <text evidence="2 11">Belongs to the shikimate kinase family.</text>
</comment>
<dbReference type="Pfam" id="PF01202">
    <property type="entry name" value="SKI"/>
    <property type="match status" value="1"/>
</dbReference>
<dbReference type="AlphaFoldDB" id="M1UUK9"/>
<feature type="binding site" evidence="11">
    <location>
        <position position="111"/>
    </location>
    <ligand>
        <name>substrate</name>
    </ligand>
</feature>
<evidence type="ECO:0000256" key="7">
    <source>
        <dbReference type="ARBA" id="ARBA00022777"/>
    </source>
</evidence>
<dbReference type="PANTHER" id="PTHR21087:SF16">
    <property type="entry name" value="SHIKIMATE KINASE 1, CHLOROPLASTIC"/>
    <property type="match status" value="1"/>
</dbReference>
<dbReference type="GO" id="GO:0004765">
    <property type="term" value="F:shikimate kinase activity"/>
    <property type="evidence" value="ECO:0007669"/>
    <property type="project" value="UniProtKB-UniRule"/>
</dbReference>
<evidence type="ECO:0000256" key="10">
    <source>
        <dbReference type="ARBA" id="ARBA00048567"/>
    </source>
</evidence>
<dbReference type="PANTHER" id="PTHR21087">
    <property type="entry name" value="SHIKIMATE KINASE"/>
    <property type="match status" value="1"/>
</dbReference>
<feature type="binding site" evidence="11">
    <location>
        <position position="66"/>
    </location>
    <ligand>
        <name>substrate</name>
    </ligand>
</feature>
<comment type="function">
    <text evidence="11">Catalyzes the specific phosphorylation of the 3-hydroxyl group of shikimic acid using ATP as a cosubstrate.</text>
</comment>
<comment type="subcellular location">
    <subcellularLocation>
        <location evidence="11">Cytoplasm</location>
    </subcellularLocation>
</comment>
<dbReference type="GO" id="GO:0005524">
    <property type="term" value="F:ATP binding"/>
    <property type="evidence" value="ECO:0007669"/>
    <property type="project" value="UniProtKB-UniRule"/>
</dbReference>
<organism evidence="13 14">
    <name type="scientific">Corynebacterium callunae DSM 20147</name>
    <dbReference type="NCBI Taxonomy" id="1121353"/>
    <lineage>
        <taxon>Bacteria</taxon>
        <taxon>Bacillati</taxon>
        <taxon>Actinomycetota</taxon>
        <taxon>Actinomycetes</taxon>
        <taxon>Mycobacteriales</taxon>
        <taxon>Corynebacteriaceae</taxon>
        <taxon>Corynebacterium</taxon>
    </lineage>
</organism>
<dbReference type="GO" id="GO:0009073">
    <property type="term" value="P:aromatic amino acid family biosynthetic process"/>
    <property type="evidence" value="ECO:0007669"/>
    <property type="project" value="UniProtKB-KW"/>
</dbReference>
<dbReference type="InterPro" id="IPR031322">
    <property type="entry name" value="Shikimate/glucono_kinase"/>
</dbReference>
<feature type="binding site" evidence="11">
    <location>
        <position position="90"/>
    </location>
    <ligand>
        <name>substrate</name>
    </ligand>
</feature>
<protein>
    <recommendedName>
        <fullName evidence="3 11">Shikimate kinase</fullName>
        <shortName evidence="11">SK</shortName>
        <ecNumber evidence="3 11">2.7.1.71</ecNumber>
    </recommendedName>
</protein>
<dbReference type="Gene3D" id="3.40.50.300">
    <property type="entry name" value="P-loop containing nucleotide triphosphate hydrolases"/>
    <property type="match status" value="1"/>
</dbReference>
<comment type="subunit">
    <text evidence="11">Monomer.</text>
</comment>
<feature type="region of interest" description="Disordered" evidence="12">
    <location>
        <begin position="1"/>
        <end position="29"/>
    </location>
</feature>
<evidence type="ECO:0000256" key="6">
    <source>
        <dbReference type="ARBA" id="ARBA00022741"/>
    </source>
</evidence>
<dbReference type="PRINTS" id="PR01100">
    <property type="entry name" value="SHIKIMTKNASE"/>
</dbReference>
<feature type="binding site" evidence="11">
    <location>
        <position position="167"/>
    </location>
    <ligand>
        <name>substrate</name>
    </ligand>
</feature>
<keyword evidence="4 11" id="KW-0028">Amino-acid biosynthesis</keyword>
<comment type="pathway">
    <text evidence="1 11">Metabolic intermediate biosynthesis; chorismate biosynthesis; chorismate from D-erythrose 4-phosphate and phosphoenolpyruvate: step 5/7.</text>
</comment>
<keyword evidence="5 11" id="KW-0808">Transferase</keyword>
<evidence type="ECO:0000256" key="9">
    <source>
        <dbReference type="ARBA" id="ARBA00023141"/>
    </source>
</evidence>
<dbReference type="GO" id="GO:0005829">
    <property type="term" value="C:cytosol"/>
    <property type="evidence" value="ECO:0007669"/>
    <property type="project" value="TreeGrafter"/>
</dbReference>
<comment type="cofactor">
    <cofactor evidence="11">
        <name>Mg(2+)</name>
        <dbReference type="ChEBI" id="CHEBI:18420"/>
    </cofactor>
    <text evidence="11">Binds 1 Mg(2+) ion per subunit.</text>
</comment>
<keyword evidence="11" id="KW-0963">Cytoplasm</keyword>
<evidence type="ECO:0000256" key="8">
    <source>
        <dbReference type="ARBA" id="ARBA00022840"/>
    </source>
</evidence>
<evidence type="ECO:0000256" key="4">
    <source>
        <dbReference type="ARBA" id="ARBA00022605"/>
    </source>
</evidence>
<feature type="binding site" evidence="11">
    <location>
        <position position="148"/>
    </location>
    <ligand>
        <name>ATP</name>
        <dbReference type="ChEBI" id="CHEBI:30616"/>
    </ligand>
</feature>
<dbReference type="PROSITE" id="PS01128">
    <property type="entry name" value="SHIKIMATE_KINASE"/>
    <property type="match status" value="1"/>
</dbReference>
<name>M1UUK9_9CORY</name>
<evidence type="ECO:0000256" key="2">
    <source>
        <dbReference type="ARBA" id="ARBA00006997"/>
    </source>
</evidence>
<dbReference type="HOGENOM" id="CLU_057607_3_0_11"/>
<keyword evidence="11" id="KW-0479">Metal-binding</keyword>
<dbReference type="UniPathway" id="UPA00053">
    <property type="reaction ID" value="UER00088"/>
</dbReference>
<feature type="binding site" evidence="11">
    <location>
        <begin position="44"/>
        <end position="49"/>
    </location>
    <ligand>
        <name>ATP</name>
        <dbReference type="ChEBI" id="CHEBI:30616"/>
    </ligand>
</feature>
<dbReference type="EMBL" id="CP004354">
    <property type="protein sequence ID" value="AGG66977.1"/>
    <property type="molecule type" value="Genomic_DNA"/>
</dbReference>
<feature type="binding site" evidence="11">
    <location>
        <position position="184"/>
    </location>
    <ligand>
        <name>ATP</name>
        <dbReference type="ChEBI" id="CHEBI:30616"/>
    </ligand>
</feature>
<dbReference type="GO" id="GO:0008652">
    <property type="term" value="P:amino acid biosynthetic process"/>
    <property type="evidence" value="ECO:0007669"/>
    <property type="project" value="UniProtKB-KW"/>
</dbReference>
<feature type="compositionally biased region" description="Low complexity" evidence="12">
    <location>
        <begin position="9"/>
        <end position="27"/>
    </location>
</feature>
<sequence>MSSKESELPEVSEAPGAPEAPEAPEFASQNCGDRPIVVLIGLPGAGKTTIGRRLARALNTELVDSDELIEQATGKACGAVFSELGEPAFRVMEAEYVAKALETTGVVSLGGGAVLTDSTRELLKDHEVIWIDVPVEEGIRRTAGERTRPVLQAADPAEHYRNLVKVRTPLYEEVATFRLRTKDRSPQQVVAAVLHHIENH</sequence>
<keyword evidence="9 11" id="KW-0057">Aromatic amino acid biosynthesis</keyword>
<keyword evidence="11" id="KW-0460">Magnesium</keyword>
<evidence type="ECO:0000256" key="1">
    <source>
        <dbReference type="ARBA" id="ARBA00004842"/>
    </source>
</evidence>
<evidence type="ECO:0000256" key="3">
    <source>
        <dbReference type="ARBA" id="ARBA00012154"/>
    </source>
</evidence>
<dbReference type="InterPro" id="IPR027417">
    <property type="entry name" value="P-loop_NTPase"/>
</dbReference>
<evidence type="ECO:0000256" key="12">
    <source>
        <dbReference type="SAM" id="MobiDB-lite"/>
    </source>
</evidence>
<keyword evidence="7 11" id="KW-0418">Kinase</keyword>
<dbReference type="GO" id="GO:0009423">
    <property type="term" value="P:chorismate biosynthetic process"/>
    <property type="evidence" value="ECO:0007669"/>
    <property type="project" value="UniProtKB-UniRule"/>
</dbReference>
<evidence type="ECO:0000256" key="5">
    <source>
        <dbReference type="ARBA" id="ARBA00022679"/>
    </source>
</evidence>
<keyword evidence="14" id="KW-1185">Reference proteome</keyword>
<reference evidence="13 14" key="1">
    <citation type="submission" date="2013-02" db="EMBL/GenBank/DDBJ databases">
        <title>The complete genome sequence of Corynebacterium callunae DSM 20147.</title>
        <authorList>
            <person name="Ruckert C."/>
            <person name="Albersmeier A."/>
            <person name="Kalinowski J."/>
        </authorList>
    </citation>
    <scope>NUCLEOTIDE SEQUENCE [LARGE SCALE GENOMIC DNA]</scope>
    <source>
        <strain evidence="13 14">DSM 20147</strain>
    </source>
</reference>
<dbReference type="HAMAP" id="MF_00109">
    <property type="entry name" value="Shikimate_kinase"/>
    <property type="match status" value="1"/>
</dbReference>
<dbReference type="Proteomes" id="UP000011760">
    <property type="component" value="Chromosome"/>
</dbReference>
<feature type="binding site" evidence="11">
    <location>
        <position position="48"/>
    </location>
    <ligand>
        <name>Mg(2+)</name>
        <dbReference type="ChEBI" id="CHEBI:18420"/>
    </ligand>
</feature>
<dbReference type="STRING" id="1121353.H924_07675"/>
<gene>
    <name evidence="11 13" type="primary">aroK</name>
    <name evidence="13" type="ORF">H924_07675</name>
</gene>